<keyword evidence="6" id="KW-1185">Reference proteome</keyword>
<dbReference type="InterPro" id="IPR001117">
    <property type="entry name" value="Cu-oxidase_2nd"/>
</dbReference>
<dbReference type="InterPro" id="IPR008972">
    <property type="entry name" value="Cupredoxin"/>
</dbReference>
<dbReference type="InterPro" id="IPR045087">
    <property type="entry name" value="Cu-oxidase_fam"/>
</dbReference>
<reference evidence="5 6" key="1">
    <citation type="submission" date="2020-08" db="EMBL/GenBank/DDBJ databases">
        <title>A Genomic Blueprint of the Chicken Gut Microbiome.</title>
        <authorList>
            <person name="Gilroy R."/>
            <person name="Ravi A."/>
            <person name="Getino M."/>
            <person name="Pursley I."/>
            <person name="Horton D.L."/>
            <person name="Alikhan N.-F."/>
            <person name="Baker D."/>
            <person name="Gharbi K."/>
            <person name="Hall N."/>
            <person name="Watson M."/>
            <person name="Adriaenssens E.M."/>
            <person name="Foster-Nyarko E."/>
            <person name="Jarju S."/>
            <person name="Secka A."/>
            <person name="Antonio M."/>
            <person name="Oren A."/>
            <person name="Chaudhuri R."/>
            <person name="La Ragione R.M."/>
            <person name="Hildebrand F."/>
            <person name="Pallen M.J."/>
        </authorList>
    </citation>
    <scope>NUCLEOTIDE SEQUENCE [LARGE SCALE GENOMIC DNA]</scope>
    <source>
        <strain evidence="5 6">Sa1YVA6</strain>
    </source>
</reference>
<accession>A0ABR8XQN0</accession>
<dbReference type="Pfam" id="PF07732">
    <property type="entry name" value="Cu-oxidase_3"/>
    <property type="match status" value="2"/>
</dbReference>
<dbReference type="InterPro" id="IPR011706">
    <property type="entry name" value="Cu-oxidase_C"/>
</dbReference>
<evidence type="ECO:0000259" key="3">
    <source>
        <dbReference type="Pfam" id="PF07731"/>
    </source>
</evidence>
<dbReference type="CDD" id="cd13868">
    <property type="entry name" value="CuRO_2_CotA_like"/>
    <property type="match status" value="1"/>
</dbReference>
<feature type="domain" description="Plastocyanin-like" evidence="4">
    <location>
        <begin position="106"/>
        <end position="189"/>
    </location>
</feature>
<comment type="similarity">
    <text evidence="1">Belongs to the multicopper oxidase family.</text>
</comment>
<organism evidence="5 6">
    <name type="scientific">Solibacillus merdavium</name>
    <dbReference type="NCBI Taxonomy" id="2762218"/>
    <lineage>
        <taxon>Bacteria</taxon>
        <taxon>Bacillati</taxon>
        <taxon>Bacillota</taxon>
        <taxon>Bacilli</taxon>
        <taxon>Bacillales</taxon>
        <taxon>Caryophanaceae</taxon>
        <taxon>Solibacillus</taxon>
    </lineage>
</organism>
<dbReference type="Gene3D" id="2.60.40.420">
    <property type="entry name" value="Cupredoxins - blue copper proteins"/>
    <property type="match status" value="3"/>
</dbReference>
<dbReference type="Proteomes" id="UP000600565">
    <property type="component" value="Unassembled WGS sequence"/>
</dbReference>
<feature type="domain" description="Plastocyanin-like" evidence="2">
    <location>
        <begin position="249"/>
        <end position="327"/>
    </location>
</feature>
<dbReference type="PANTHER" id="PTHR48267">
    <property type="entry name" value="CUPREDOXIN SUPERFAMILY PROTEIN"/>
    <property type="match status" value="1"/>
</dbReference>
<dbReference type="CDD" id="cd13891">
    <property type="entry name" value="CuRO_3_CotA_like"/>
    <property type="match status" value="1"/>
</dbReference>
<dbReference type="InterPro" id="IPR011707">
    <property type="entry name" value="Cu-oxidase-like_N"/>
</dbReference>
<name>A0ABR8XQN0_9BACL</name>
<dbReference type="CDD" id="cd13844">
    <property type="entry name" value="CuRO_1_BOD_CotA_like"/>
    <property type="match status" value="1"/>
</dbReference>
<evidence type="ECO:0000259" key="4">
    <source>
        <dbReference type="Pfam" id="PF07732"/>
    </source>
</evidence>
<dbReference type="Pfam" id="PF07731">
    <property type="entry name" value="Cu-oxidase_2"/>
    <property type="match status" value="1"/>
</dbReference>
<protein>
    <submittedName>
        <fullName evidence="5">Multicopper oxidase domain-containing protein</fullName>
    </submittedName>
</protein>
<evidence type="ECO:0000256" key="1">
    <source>
        <dbReference type="ARBA" id="ARBA00010609"/>
    </source>
</evidence>
<proteinExistence type="inferred from homology"/>
<dbReference type="EMBL" id="JACSPW010000014">
    <property type="protein sequence ID" value="MBD8034255.1"/>
    <property type="molecule type" value="Genomic_DNA"/>
</dbReference>
<feature type="domain" description="Plastocyanin-like" evidence="4">
    <location>
        <begin position="61"/>
        <end position="96"/>
    </location>
</feature>
<comment type="caution">
    <text evidence="5">The sequence shown here is derived from an EMBL/GenBank/DDBJ whole genome shotgun (WGS) entry which is preliminary data.</text>
</comment>
<evidence type="ECO:0000313" key="5">
    <source>
        <dbReference type="EMBL" id="MBD8034255.1"/>
    </source>
</evidence>
<sequence length="539" mass="61730">MNFSEQPVNPADPNTIPKFIDKLVKPPTARPRANKNYPANSYYEIQMLKSKHRFHKNFPFTEVWGYDGIVPGPTIEAKKDYTTYVKYLNRLPEKHFLPIDYSLHGVNNSAEVRTVVHLHGANVASASDGHPEAWYTKNYAATGPTFKQEVHEYTNHQPGTTLWYHDHAMGLTRLNVVAGLAGFYLLRDSSEERLQLPKGNYEIPLLIQDKSFNEDGSIFYPTELDPPFPLPVPDQLPLPNPTVTLGYVGNTILVNGKVWPLLNVEPRKYRFRILNGSNRRSYNLRLSNDEKISQIGTDGGFLAATVDIGSVELNPAERVDVIIDFSNFANEEIILMNDDDEFADDHTNVIMKFNVNLPLKGEDTSQIPTLLEPAMDLHEHHAHTVRDLPLTSTLDRYGRLMLLLGDKMYHDPATEKPALDSIEVWNFINTTAVHHPIHVHLVQFKILERRPFNVDLYVAEGKLQFTGPPEEPHEYERGWKDTVKADIGKVTKIIMHWKEHTGDYIWHCHFLEHEDHDMMRPIRVIKDAHPVTPPHINDH</sequence>
<feature type="domain" description="Plastocyanin-like" evidence="3">
    <location>
        <begin position="416"/>
        <end position="525"/>
    </location>
</feature>
<dbReference type="RefSeq" id="WP_191704754.1">
    <property type="nucleotide sequence ID" value="NZ_JACSPW010000014.1"/>
</dbReference>
<dbReference type="SUPFAM" id="SSF49503">
    <property type="entry name" value="Cupredoxins"/>
    <property type="match status" value="3"/>
</dbReference>
<dbReference type="PANTHER" id="PTHR48267:SF1">
    <property type="entry name" value="BILIRUBIN OXIDASE"/>
    <property type="match status" value="1"/>
</dbReference>
<gene>
    <name evidence="5" type="ORF">H9632_14380</name>
</gene>
<dbReference type="Pfam" id="PF00394">
    <property type="entry name" value="Cu-oxidase"/>
    <property type="match status" value="1"/>
</dbReference>
<evidence type="ECO:0000313" key="6">
    <source>
        <dbReference type="Proteomes" id="UP000600565"/>
    </source>
</evidence>
<evidence type="ECO:0000259" key="2">
    <source>
        <dbReference type="Pfam" id="PF00394"/>
    </source>
</evidence>